<name>A0A8J9VIG6_BRALA</name>
<dbReference type="AlphaFoldDB" id="A0A8J9VIG6"/>
<sequence>MATTDGSSVVARGQQTLLVTNNVSNGSDQPQNGAGGSGAGAVLCARRCSVSRPPLLRVTSLSVKLRFFRLALRRRSVETR</sequence>
<organism evidence="1 2">
    <name type="scientific">Branchiostoma lanceolatum</name>
    <name type="common">Common lancelet</name>
    <name type="synonym">Amphioxus lanceolatum</name>
    <dbReference type="NCBI Taxonomy" id="7740"/>
    <lineage>
        <taxon>Eukaryota</taxon>
        <taxon>Metazoa</taxon>
        <taxon>Chordata</taxon>
        <taxon>Cephalochordata</taxon>
        <taxon>Leptocardii</taxon>
        <taxon>Amphioxiformes</taxon>
        <taxon>Branchiostomatidae</taxon>
        <taxon>Branchiostoma</taxon>
    </lineage>
</organism>
<dbReference type="EMBL" id="OV696696">
    <property type="protein sequence ID" value="CAH1240541.1"/>
    <property type="molecule type" value="Genomic_DNA"/>
</dbReference>
<protein>
    <submittedName>
        <fullName evidence="1">Hypp6052 protein</fullName>
    </submittedName>
</protein>
<dbReference type="OrthoDB" id="10594212at2759"/>
<accession>A0A8J9VIG6</accession>
<reference evidence="1" key="1">
    <citation type="submission" date="2022-01" db="EMBL/GenBank/DDBJ databases">
        <authorList>
            <person name="Braso-Vives M."/>
        </authorList>
    </citation>
    <scope>NUCLEOTIDE SEQUENCE</scope>
</reference>
<keyword evidence="2" id="KW-1185">Reference proteome</keyword>
<gene>
    <name evidence="1" type="primary">Hypp6052</name>
    <name evidence="1" type="ORF">BLAG_LOCUS4473</name>
</gene>
<proteinExistence type="predicted"/>
<dbReference type="Proteomes" id="UP000838412">
    <property type="component" value="Chromosome 11"/>
</dbReference>
<evidence type="ECO:0000313" key="2">
    <source>
        <dbReference type="Proteomes" id="UP000838412"/>
    </source>
</evidence>
<evidence type="ECO:0000313" key="1">
    <source>
        <dbReference type="EMBL" id="CAH1240541.1"/>
    </source>
</evidence>